<dbReference type="InterPro" id="IPR001173">
    <property type="entry name" value="Glyco_trans_2-like"/>
</dbReference>
<dbReference type="EMBL" id="CP036280">
    <property type="protein sequence ID" value="QDU72348.1"/>
    <property type="molecule type" value="Genomic_DNA"/>
</dbReference>
<keyword evidence="3" id="KW-1185">Reference proteome</keyword>
<dbReference type="Proteomes" id="UP000320386">
    <property type="component" value="Chromosome"/>
</dbReference>
<accession>A0A518BZF5</accession>
<evidence type="ECO:0000259" key="1">
    <source>
        <dbReference type="Pfam" id="PF00535"/>
    </source>
</evidence>
<proteinExistence type="predicted"/>
<dbReference type="RefSeq" id="WP_145446520.1">
    <property type="nucleotide sequence ID" value="NZ_CP036280.1"/>
</dbReference>
<reference evidence="2 3" key="1">
    <citation type="submission" date="2019-02" db="EMBL/GenBank/DDBJ databases">
        <title>Deep-cultivation of Planctomycetes and their phenomic and genomic characterization uncovers novel biology.</title>
        <authorList>
            <person name="Wiegand S."/>
            <person name="Jogler M."/>
            <person name="Boedeker C."/>
            <person name="Pinto D."/>
            <person name="Vollmers J."/>
            <person name="Rivas-Marin E."/>
            <person name="Kohn T."/>
            <person name="Peeters S.H."/>
            <person name="Heuer A."/>
            <person name="Rast P."/>
            <person name="Oberbeckmann S."/>
            <person name="Bunk B."/>
            <person name="Jeske O."/>
            <person name="Meyerdierks A."/>
            <person name="Storesund J.E."/>
            <person name="Kallscheuer N."/>
            <person name="Luecker S."/>
            <person name="Lage O.M."/>
            <person name="Pohl T."/>
            <person name="Merkel B.J."/>
            <person name="Hornburger P."/>
            <person name="Mueller R.-W."/>
            <person name="Bruemmer F."/>
            <person name="Labrenz M."/>
            <person name="Spormann A.M."/>
            <person name="Op den Camp H."/>
            <person name="Overmann J."/>
            <person name="Amann R."/>
            <person name="Jetten M.S.M."/>
            <person name="Mascher T."/>
            <person name="Medema M.H."/>
            <person name="Devos D.P."/>
            <person name="Kaster A.-K."/>
            <person name="Ovreas L."/>
            <person name="Rohde M."/>
            <person name="Galperin M.Y."/>
            <person name="Jogler C."/>
        </authorList>
    </citation>
    <scope>NUCLEOTIDE SEQUENCE [LARGE SCALE GENOMIC DNA]</scope>
    <source>
        <strain evidence="2 3">Pan265</strain>
    </source>
</reference>
<dbReference type="Pfam" id="PF00535">
    <property type="entry name" value="Glycos_transf_2"/>
    <property type="match status" value="1"/>
</dbReference>
<dbReference type="InterPro" id="IPR029044">
    <property type="entry name" value="Nucleotide-diphossugar_trans"/>
</dbReference>
<dbReference type="SUPFAM" id="SSF53448">
    <property type="entry name" value="Nucleotide-diphospho-sugar transferases"/>
    <property type="match status" value="1"/>
</dbReference>
<dbReference type="OrthoDB" id="9800276at2"/>
<dbReference type="AlphaFoldDB" id="A0A518BZF5"/>
<dbReference type="PANTHER" id="PTHR43685">
    <property type="entry name" value="GLYCOSYLTRANSFERASE"/>
    <property type="match status" value="1"/>
</dbReference>
<dbReference type="InterPro" id="IPR050834">
    <property type="entry name" value="Glycosyltransf_2"/>
</dbReference>
<dbReference type="KEGG" id="mcad:Pan265_22130"/>
<protein>
    <submittedName>
        <fullName evidence="2">Chondroitin synthase</fullName>
    </submittedName>
</protein>
<dbReference type="PANTHER" id="PTHR43685:SF2">
    <property type="entry name" value="GLYCOSYLTRANSFERASE 2-LIKE DOMAIN-CONTAINING PROTEIN"/>
    <property type="match status" value="1"/>
</dbReference>
<evidence type="ECO:0000313" key="3">
    <source>
        <dbReference type="Proteomes" id="UP000320386"/>
    </source>
</evidence>
<feature type="domain" description="Glycosyltransferase 2-like" evidence="1">
    <location>
        <begin position="15"/>
        <end position="173"/>
    </location>
</feature>
<organism evidence="2 3">
    <name type="scientific">Mucisphaera calidilacus</name>
    <dbReference type="NCBI Taxonomy" id="2527982"/>
    <lineage>
        <taxon>Bacteria</taxon>
        <taxon>Pseudomonadati</taxon>
        <taxon>Planctomycetota</taxon>
        <taxon>Phycisphaerae</taxon>
        <taxon>Phycisphaerales</taxon>
        <taxon>Phycisphaeraceae</taxon>
        <taxon>Mucisphaera</taxon>
    </lineage>
</organism>
<name>A0A518BZF5_9BACT</name>
<dbReference type="Gene3D" id="3.90.550.10">
    <property type="entry name" value="Spore Coat Polysaccharide Biosynthesis Protein SpsA, Chain A"/>
    <property type="match status" value="1"/>
</dbReference>
<gene>
    <name evidence="2" type="primary">kfoC</name>
    <name evidence="2" type="ORF">Pan265_22130</name>
</gene>
<sequence>MGEVASETEQLPRVSLVMALYNQRAFVTEALDSILKQTFTDWELVIWDDGSTDGSDEIARSYAQRDPRIRYERSENRGMYFALASSIPLTSGPLIGWVDSDDRIRPTCLEKTVGLLDARPDVGMVYTDHQMYDEQGRDLGLGQRCSIPYSANRLLRDFMTFHFRLIRREVFERAGGIDTSFAFAEDYDLCMRISEIATIEHLAEVLYDYRVHTRSMSQATRLLQIEGSATAVRRALRRRGLEDQYDLTVELIPRFHIRKR</sequence>
<evidence type="ECO:0000313" key="2">
    <source>
        <dbReference type="EMBL" id="QDU72348.1"/>
    </source>
</evidence>